<sequence>MQLQTTHELPGKNCGLCGLKSCNDFSVIVRENPASISRCPHIGDSPAVKRSEEKSPLPPVSWKDHLDRDFDFILDTFPGEIGPRETMLPFNPANVEKLQLKKGDVIYGRPGWISCGCPVTHAGVIVEDPDYFNGTIVWCIVGPMAAREKGINIGYYNTTAYEGVVNTSRVELQIGRRYYFQPRYCMLQWRHCGLVNSIGKTPHGTRVRIEGLWIG</sequence>
<dbReference type="HOGENOM" id="CLU_087825_0_0_0"/>
<evidence type="ECO:0000256" key="1">
    <source>
        <dbReference type="ARBA" id="ARBA00022485"/>
    </source>
</evidence>
<dbReference type="Pfam" id="PF04060">
    <property type="entry name" value="FeS"/>
    <property type="match status" value="1"/>
</dbReference>
<keyword evidence="3" id="KW-0408">Iron</keyword>
<dbReference type="GO" id="GO:0051539">
    <property type="term" value="F:4 iron, 4 sulfur cluster binding"/>
    <property type="evidence" value="ECO:0007669"/>
    <property type="project" value="UniProtKB-KW"/>
</dbReference>
<dbReference type="Gene3D" id="1.10.15.40">
    <property type="entry name" value="Electron transport complex subunit B, putative Fe-S cluster"/>
    <property type="match status" value="1"/>
</dbReference>
<feature type="domain" description="4Fe-4S" evidence="6">
    <location>
        <begin position="1"/>
        <end position="56"/>
    </location>
</feature>
<gene>
    <name evidence="7" type="ORF">U14_03086</name>
</gene>
<accession>A0A081BN74</accession>
<feature type="region of interest" description="Disordered" evidence="5">
    <location>
        <begin position="41"/>
        <end position="60"/>
    </location>
</feature>
<evidence type="ECO:0000313" key="8">
    <source>
        <dbReference type="Proteomes" id="UP000030700"/>
    </source>
</evidence>
<evidence type="ECO:0000256" key="5">
    <source>
        <dbReference type="SAM" id="MobiDB-lite"/>
    </source>
</evidence>
<dbReference type="GO" id="GO:0046872">
    <property type="term" value="F:metal ion binding"/>
    <property type="evidence" value="ECO:0007669"/>
    <property type="project" value="UniProtKB-KW"/>
</dbReference>
<keyword evidence="8" id="KW-1185">Reference proteome</keyword>
<evidence type="ECO:0000256" key="2">
    <source>
        <dbReference type="ARBA" id="ARBA00022723"/>
    </source>
</evidence>
<keyword evidence="2" id="KW-0479">Metal-binding</keyword>
<evidence type="ECO:0000256" key="4">
    <source>
        <dbReference type="ARBA" id="ARBA00023014"/>
    </source>
</evidence>
<proteinExistence type="predicted"/>
<dbReference type="STRING" id="1499966.U14_03086"/>
<name>A0A081BN74_9BACT</name>
<keyword evidence="1" id="KW-0004">4Fe-4S</keyword>
<keyword evidence="4" id="KW-0411">Iron-sulfur</keyword>
<dbReference type="AlphaFoldDB" id="A0A081BN74"/>
<dbReference type="InterPro" id="IPR007202">
    <property type="entry name" value="4Fe-4S_dom"/>
</dbReference>
<dbReference type="EMBL" id="DF820457">
    <property type="protein sequence ID" value="GAK51840.1"/>
    <property type="molecule type" value="Genomic_DNA"/>
</dbReference>
<evidence type="ECO:0000256" key="3">
    <source>
        <dbReference type="ARBA" id="ARBA00023004"/>
    </source>
</evidence>
<protein>
    <submittedName>
        <fullName evidence="7">Predicted redox-active protein</fullName>
    </submittedName>
</protein>
<dbReference type="Proteomes" id="UP000030700">
    <property type="component" value="Unassembled WGS sequence"/>
</dbReference>
<reference evidence="7" key="1">
    <citation type="journal article" date="2015" name="PeerJ">
        <title>First genomic representation of candidate bacterial phylum KSB3 points to enhanced environmental sensing as a trigger of wastewater bulking.</title>
        <authorList>
            <person name="Sekiguchi Y."/>
            <person name="Ohashi A."/>
            <person name="Parks D.H."/>
            <person name="Yamauchi T."/>
            <person name="Tyson G.W."/>
            <person name="Hugenholtz P."/>
        </authorList>
    </citation>
    <scope>NUCLEOTIDE SEQUENCE [LARGE SCALE GENOMIC DNA]</scope>
</reference>
<evidence type="ECO:0000259" key="6">
    <source>
        <dbReference type="PROSITE" id="PS51656"/>
    </source>
</evidence>
<dbReference type="PROSITE" id="PS51656">
    <property type="entry name" value="4FE4S"/>
    <property type="match status" value="1"/>
</dbReference>
<organism evidence="7">
    <name type="scientific">Candidatus Moduliflexus flocculans</name>
    <dbReference type="NCBI Taxonomy" id="1499966"/>
    <lineage>
        <taxon>Bacteria</taxon>
        <taxon>Candidatus Moduliflexota</taxon>
        <taxon>Candidatus Moduliflexia</taxon>
        <taxon>Candidatus Moduliflexales</taxon>
        <taxon>Candidatus Moduliflexaceae</taxon>
    </lineage>
</organism>
<evidence type="ECO:0000313" key="7">
    <source>
        <dbReference type="EMBL" id="GAK51840.1"/>
    </source>
</evidence>